<protein>
    <submittedName>
        <fullName evidence="2">Uncharacterized protein</fullName>
    </submittedName>
</protein>
<reference evidence="3" key="1">
    <citation type="journal article" date="2019" name="Int. J. Syst. Evol. Microbiol.">
        <title>The Global Catalogue of Microorganisms (GCM) 10K type strain sequencing project: providing services to taxonomists for standard genome sequencing and annotation.</title>
        <authorList>
            <consortium name="The Broad Institute Genomics Platform"/>
            <consortium name="The Broad Institute Genome Sequencing Center for Infectious Disease"/>
            <person name="Wu L."/>
            <person name="Ma J."/>
        </authorList>
    </citation>
    <scope>NUCLEOTIDE SEQUENCE [LARGE SCALE GENOMIC DNA]</scope>
    <source>
        <strain evidence="3">JCM 17388</strain>
    </source>
</reference>
<sequence length="141" mass="15790">MLPRKSGRAPGPNSGRQVGVLAIAAVAGILMTSTQVPANATIGQAQTLGSISQPNADSNPGGQFTRRPDPSRNQHRGREMRPSDRWRGRWQRHQDRPNDRYRGRRGDNAAPAGRERLSRSERMMRDLQEDPSFPEIIVREK</sequence>
<dbReference type="Proteomes" id="UP001501251">
    <property type="component" value="Unassembled WGS sequence"/>
</dbReference>
<feature type="region of interest" description="Disordered" evidence="1">
    <location>
        <begin position="47"/>
        <end position="141"/>
    </location>
</feature>
<dbReference type="RefSeq" id="WP_344915039.1">
    <property type="nucleotide sequence ID" value="NZ_BAABAQ010000001.1"/>
</dbReference>
<feature type="compositionally biased region" description="Basic and acidic residues" evidence="1">
    <location>
        <begin position="66"/>
        <end position="128"/>
    </location>
</feature>
<evidence type="ECO:0000313" key="3">
    <source>
        <dbReference type="Proteomes" id="UP001501251"/>
    </source>
</evidence>
<gene>
    <name evidence="2" type="ORF">GCM10022252_08110</name>
</gene>
<proteinExistence type="predicted"/>
<dbReference type="EMBL" id="BAABAQ010000001">
    <property type="protein sequence ID" value="GAA4182330.1"/>
    <property type="molecule type" value="Genomic_DNA"/>
</dbReference>
<organism evidence="2 3">
    <name type="scientific">Streptosporangium oxazolinicum</name>
    <dbReference type="NCBI Taxonomy" id="909287"/>
    <lineage>
        <taxon>Bacteria</taxon>
        <taxon>Bacillati</taxon>
        <taxon>Actinomycetota</taxon>
        <taxon>Actinomycetes</taxon>
        <taxon>Streptosporangiales</taxon>
        <taxon>Streptosporangiaceae</taxon>
        <taxon>Streptosporangium</taxon>
    </lineage>
</organism>
<name>A0ABP8ADU9_9ACTN</name>
<feature type="compositionally biased region" description="Polar residues" evidence="1">
    <location>
        <begin position="47"/>
        <end position="62"/>
    </location>
</feature>
<accession>A0ABP8ADU9</accession>
<evidence type="ECO:0000256" key="1">
    <source>
        <dbReference type="SAM" id="MobiDB-lite"/>
    </source>
</evidence>
<evidence type="ECO:0000313" key="2">
    <source>
        <dbReference type="EMBL" id="GAA4182330.1"/>
    </source>
</evidence>
<keyword evidence="3" id="KW-1185">Reference proteome</keyword>
<comment type="caution">
    <text evidence="2">The sequence shown here is derived from an EMBL/GenBank/DDBJ whole genome shotgun (WGS) entry which is preliminary data.</text>
</comment>